<keyword evidence="3" id="KW-1185">Reference proteome</keyword>
<evidence type="ECO:0000313" key="2">
    <source>
        <dbReference type="EMBL" id="KAF4459856.1"/>
    </source>
</evidence>
<evidence type="ECO:0000256" key="1">
    <source>
        <dbReference type="SAM" id="MobiDB-lite"/>
    </source>
</evidence>
<evidence type="ECO:0000313" key="3">
    <source>
        <dbReference type="Proteomes" id="UP000554235"/>
    </source>
</evidence>
<sequence length="116" mass="12165">MLGKKDLTPVCSPSDHKPDNAVPVRMRPLGIAPLEPFSADNDAANPSVSRPVELVPLEETVLFCPLAMGLSEEVTVAINAAVSLVTLESRSDAAPSTFFPSAASGCPFTVWNAVLC</sequence>
<dbReference type="AlphaFoldDB" id="A0A8H4P8A2"/>
<dbReference type="Proteomes" id="UP000554235">
    <property type="component" value="Unassembled WGS sequence"/>
</dbReference>
<name>A0A8H4P8A2_9HYPO</name>
<feature type="region of interest" description="Disordered" evidence="1">
    <location>
        <begin position="1"/>
        <end position="23"/>
    </location>
</feature>
<accession>A0A8H4P8A2</accession>
<protein>
    <submittedName>
        <fullName evidence="2">Uncharacterized protein</fullName>
    </submittedName>
</protein>
<organism evidence="2 3">
    <name type="scientific">Fusarium albosuccineum</name>
    <dbReference type="NCBI Taxonomy" id="1237068"/>
    <lineage>
        <taxon>Eukaryota</taxon>
        <taxon>Fungi</taxon>
        <taxon>Dikarya</taxon>
        <taxon>Ascomycota</taxon>
        <taxon>Pezizomycotina</taxon>
        <taxon>Sordariomycetes</taxon>
        <taxon>Hypocreomycetidae</taxon>
        <taxon>Hypocreales</taxon>
        <taxon>Nectriaceae</taxon>
        <taxon>Fusarium</taxon>
        <taxon>Fusarium decemcellulare species complex</taxon>
    </lineage>
</organism>
<dbReference type="EMBL" id="JAADYS010002072">
    <property type="protein sequence ID" value="KAF4459856.1"/>
    <property type="molecule type" value="Genomic_DNA"/>
</dbReference>
<proteinExistence type="predicted"/>
<comment type="caution">
    <text evidence="2">The sequence shown here is derived from an EMBL/GenBank/DDBJ whole genome shotgun (WGS) entry which is preliminary data.</text>
</comment>
<reference evidence="2 3" key="1">
    <citation type="submission" date="2020-01" db="EMBL/GenBank/DDBJ databases">
        <title>Identification and distribution of gene clusters putatively required for synthesis of sphingolipid metabolism inhibitors in phylogenetically diverse species of the filamentous fungus Fusarium.</title>
        <authorList>
            <person name="Kim H.-S."/>
            <person name="Busman M."/>
            <person name="Brown D.W."/>
            <person name="Divon H."/>
            <person name="Uhlig S."/>
            <person name="Proctor R.H."/>
        </authorList>
    </citation>
    <scope>NUCLEOTIDE SEQUENCE [LARGE SCALE GENOMIC DNA]</scope>
    <source>
        <strain evidence="2 3">NRRL 20459</strain>
    </source>
</reference>
<gene>
    <name evidence="2" type="ORF">FALBO_13385</name>
</gene>